<sequence length="38" mass="4593">MNNNIEQRLQRLERRNQALIICIIILSITMLIMRLKLL</sequence>
<keyword evidence="1" id="KW-0472">Membrane</keyword>
<evidence type="ECO:0000313" key="2">
    <source>
        <dbReference type="EMBL" id="DAD88182.1"/>
    </source>
</evidence>
<feature type="transmembrane region" description="Helical" evidence="1">
    <location>
        <begin position="18"/>
        <end position="35"/>
    </location>
</feature>
<keyword evidence="1" id="KW-1133">Transmembrane helix</keyword>
<name>A0A8S5N0Q6_9CAUD</name>
<keyword evidence="1" id="KW-0812">Transmembrane</keyword>
<reference evidence="2" key="1">
    <citation type="journal article" date="2021" name="Proc. Natl. Acad. Sci. U.S.A.">
        <title>A Catalog of Tens of Thousands of Viruses from Human Metagenomes Reveals Hidden Associations with Chronic Diseases.</title>
        <authorList>
            <person name="Tisza M.J."/>
            <person name="Buck C.B."/>
        </authorList>
    </citation>
    <scope>NUCLEOTIDE SEQUENCE</scope>
    <source>
        <strain evidence="2">CtXQq5</strain>
    </source>
</reference>
<dbReference type="EMBL" id="BK015037">
    <property type="protein sequence ID" value="DAD88182.1"/>
    <property type="molecule type" value="Genomic_DNA"/>
</dbReference>
<proteinExistence type="predicted"/>
<organism evidence="2">
    <name type="scientific">Siphoviridae sp. ctXQq5</name>
    <dbReference type="NCBI Taxonomy" id="2826368"/>
    <lineage>
        <taxon>Viruses</taxon>
        <taxon>Duplodnaviria</taxon>
        <taxon>Heunggongvirae</taxon>
        <taxon>Uroviricota</taxon>
        <taxon>Caudoviricetes</taxon>
    </lineage>
</organism>
<protein>
    <submittedName>
        <fullName evidence="2">Uncharacterized protein</fullName>
    </submittedName>
</protein>
<evidence type="ECO:0000256" key="1">
    <source>
        <dbReference type="SAM" id="Phobius"/>
    </source>
</evidence>
<accession>A0A8S5N0Q6</accession>